<dbReference type="InterPro" id="IPR001878">
    <property type="entry name" value="Znf_CCHC"/>
</dbReference>
<dbReference type="GO" id="GO:0008270">
    <property type="term" value="F:zinc ion binding"/>
    <property type="evidence" value="ECO:0007669"/>
    <property type="project" value="UniProtKB-KW"/>
</dbReference>
<dbReference type="InterPro" id="IPR000504">
    <property type="entry name" value="RRM_dom"/>
</dbReference>
<dbReference type="Proteomes" id="UP000008022">
    <property type="component" value="Unassembled WGS sequence"/>
</dbReference>
<evidence type="ECO:0000256" key="4">
    <source>
        <dbReference type="ARBA" id="ARBA00022723"/>
    </source>
</evidence>
<evidence type="ECO:0000256" key="12">
    <source>
        <dbReference type="SAM" id="Phobius"/>
    </source>
</evidence>
<evidence type="ECO:0000256" key="3">
    <source>
        <dbReference type="ARBA" id="ARBA00022664"/>
    </source>
</evidence>
<dbReference type="STRING" id="4529.A0A0E0NHM8"/>
<dbReference type="InterPro" id="IPR036875">
    <property type="entry name" value="Znf_CCHC_sf"/>
</dbReference>
<reference evidence="15" key="2">
    <citation type="submission" date="2015-06" db="UniProtKB">
        <authorList>
            <consortium name="EnsemblPlants"/>
        </authorList>
    </citation>
    <scope>IDENTIFICATION</scope>
</reference>
<evidence type="ECO:0000256" key="2">
    <source>
        <dbReference type="ARBA" id="ARBA00010269"/>
    </source>
</evidence>
<keyword evidence="8" id="KW-0539">Nucleus</keyword>
<dbReference type="PROSITE" id="PS50102">
    <property type="entry name" value="RRM"/>
    <property type="match status" value="1"/>
</dbReference>
<evidence type="ECO:0000313" key="16">
    <source>
        <dbReference type="Proteomes" id="UP000008022"/>
    </source>
</evidence>
<dbReference type="GO" id="GO:0005634">
    <property type="term" value="C:nucleus"/>
    <property type="evidence" value="ECO:0007669"/>
    <property type="project" value="UniProtKB-SubCell"/>
</dbReference>
<dbReference type="FunFam" id="3.30.70.330:FF:000214">
    <property type="entry name" value="Serine/arginine-rich splicing factor 7"/>
    <property type="match status" value="1"/>
</dbReference>
<feature type="transmembrane region" description="Helical" evidence="12">
    <location>
        <begin position="113"/>
        <end position="131"/>
    </location>
</feature>
<keyword evidence="7" id="KW-0508">mRNA splicing</keyword>
<dbReference type="AlphaFoldDB" id="A0A0E0NHM8"/>
<evidence type="ECO:0000256" key="6">
    <source>
        <dbReference type="ARBA" id="ARBA00022833"/>
    </source>
</evidence>
<dbReference type="Gene3D" id="1.10.3460.10">
    <property type="entry name" value="Chlorophyll a/b binding protein domain"/>
    <property type="match status" value="1"/>
</dbReference>
<feature type="domain" description="CCHC-type" evidence="14">
    <location>
        <begin position="243"/>
        <end position="258"/>
    </location>
</feature>
<feature type="region of interest" description="Disordered" evidence="11">
    <location>
        <begin position="261"/>
        <end position="359"/>
    </location>
</feature>
<dbReference type="GO" id="GO:0003723">
    <property type="term" value="F:RNA binding"/>
    <property type="evidence" value="ECO:0007669"/>
    <property type="project" value="UniProtKB-UniRule"/>
</dbReference>
<keyword evidence="6" id="KW-0862">Zinc</keyword>
<dbReference type="Gene3D" id="4.10.60.10">
    <property type="entry name" value="Zinc finger, CCHC-type"/>
    <property type="match status" value="1"/>
</dbReference>
<dbReference type="SMART" id="SM00343">
    <property type="entry name" value="ZnF_C2HC"/>
    <property type="match status" value="1"/>
</dbReference>
<evidence type="ECO:0000259" key="14">
    <source>
        <dbReference type="PROSITE" id="PS50158"/>
    </source>
</evidence>
<dbReference type="InterPro" id="IPR012677">
    <property type="entry name" value="Nucleotide-bd_a/b_plait_sf"/>
</dbReference>
<sequence>MKKEERKTRGGRRRLLESIERGEEREAVVGSKNGVLSACVPLGVGYSSSSICCCFLFVSVPLHGACVLGSASEGKRSSGDNVVMVDPLEAKRLAAQQMQQIQAREKLKRRRRAEAINGALAMIGLTVGLVLEGQTGKGILAQLAGYLTALSRSSALMARVYVGNLDPRVTAREIEDEFRVFGVLRSVWVARKPPGFAFIDFDDRRDAEDAIRDLDGKNGWRVELSTKAGSGRGRDRSGGSDMKCYECGEPGHFARECRLRIGSGGLGSGRRRSRSRSRSPRYRGRSRSRSPRYRRSPSYGRRSYSPRDRSPKRRSYSRSPPPARARSYSRSPPPPRERSYSRSPAQPANREESPYANNA</sequence>
<evidence type="ECO:0008006" key="17">
    <source>
        <dbReference type="Google" id="ProtNLM"/>
    </source>
</evidence>
<feature type="compositionally biased region" description="Basic residues" evidence="11">
    <location>
        <begin position="269"/>
        <end position="295"/>
    </location>
</feature>
<dbReference type="HOGENOM" id="CLU_781642_0_0_1"/>
<dbReference type="Gene3D" id="3.30.70.330">
    <property type="match status" value="1"/>
</dbReference>
<dbReference type="Pfam" id="PF00098">
    <property type="entry name" value="zf-CCHC"/>
    <property type="match status" value="1"/>
</dbReference>
<evidence type="ECO:0000256" key="8">
    <source>
        <dbReference type="ARBA" id="ARBA00023242"/>
    </source>
</evidence>
<accession>A0A0E0NHM8</accession>
<dbReference type="GO" id="GO:0009535">
    <property type="term" value="C:chloroplast thylakoid membrane"/>
    <property type="evidence" value="ECO:0007669"/>
    <property type="project" value="TreeGrafter"/>
</dbReference>
<name>A0A0E0NHM8_ORYRU</name>
<keyword evidence="10" id="KW-0694">RNA-binding</keyword>
<evidence type="ECO:0000256" key="5">
    <source>
        <dbReference type="ARBA" id="ARBA00022771"/>
    </source>
</evidence>
<dbReference type="eggNOG" id="KOG2942">
    <property type="taxonomic scope" value="Eukaryota"/>
</dbReference>
<evidence type="ECO:0000256" key="10">
    <source>
        <dbReference type="PROSITE-ProRule" id="PRU00176"/>
    </source>
</evidence>
<keyword evidence="5 9" id="KW-0863">Zinc-finger</keyword>
<dbReference type="CDD" id="cd12373">
    <property type="entry name" value="RRM_SRSF3_like"/>
    <property type="match status" value="1"/>
</dbReference>
<feature type="domain" description="RRM" evidence="13">
    <location>
        <begin position="158"/>
        <end position="227"/>
    </location>
</feature>
<comment type="subcellular location">
    <subcellularLocation>
        <location evidence="1">Nucleus</location>
    </subcellularLocation>
</comment>
<dbReference type="InterPro" id="IPR053091">
    <property type="entry name" value="PSII_Assembly/Photoprotect-Rel"/>
</dbReference>
<evidence type="ECO:0000256" key="9">
    <source>
        <dbReference type="PROSITE-ProRule" id="PRU00047"/>
    </source>
</evidence>
<reference evidence="16" key="1">
    <citation type="submission" date="2013-06" db="EMBL/GenBank/DDBJ databases">
        <authorList>
            <person name="Zhao Q."/>
        </authorList>
    </citation>
    <scope>NUCLEOTIDE SEQUENCE</scope>
    <source>
        <strain evidence="16">cv. W1943</strain>
    </source>
</reference>
<keyword evidence="12" id="KW-0812">Transmembrane</keyword>
<evidence type="ECO:0000259" key="13">
    <source>
        <dbReference type="PROSITE" id="PS50102"/>
    </source>
</evidence>
<keyword evidence="3" id="KW-0507">mRNA processing</keyword>
<evidence type="ECO:0000256" key="11">
    <source>
        <dbReference type="SAM" id="MobiDB-lite"/>
    </source>
</evidence>
<proteinExistence type="inferred from homology"/>
<dbReference type="SUPFAM" id="SSF103511">
    <property type="entry name" value="Chlorophyll a-b binding protein"/>
    <property type="match status" value="1"/>
</dbReference>
<evidence type="ECO:0000256" key="7">
    <source>
        <dbReference type="ARBA" id="ARBA00023187"/>
    </source>
</evidence>
<keyword evidence="12" id="KW-0472">Membrane</keyword>
<keyword evidence="4" id="KW-0479">Metal-binding</keyword>
<dbReference type="PANTHER" id="PTHR37752">
    <property type="entry name" value="OS02G0610700 PROTEIN"/>
    <property type="match status" value="1"/>
</dbReference>
<dbReference type="eggNOG" id="KOG0107">
    <property type="taxonomic scope" value="Eukaryota"/>
</dbReference>
<dbReference type="Pfam" id="PF00076">
    <property type="entry name" value="RRM_1"/>
    <property type="match status" value="1"/>
</dbReference>
<dbReference type="GO" id="GO:0000398">
    <property type="term" value="P:mRNA splicing, via spliceosome"/>
    <property type="evidence" value="ECO:0007669"/>
    <property type="project" value="UniProtKB-ARBA"/>
</dbReference>
<keyword evidence="16" id="KW-1185">Reference proteome</keyword>
<dbReference type="InterPro" id="IPR035979">
    <property type="entry name" value="RBD_domain_sf"/>
</dbReference>
<comment type="similarity">
    <text evidence="2">Belongs to the splicing factor SR family.</text>
</comment>
<dbReference type="EnsemblPlants" id="ORUFI02G25150.2">
    <property type="protein sequence ID" value="ORUFI02G25150.2"/>
    <property type="gene ID" value="ORUFI02G25150"/>
</dbReference>
<evidence type="ECO:0000313" key="15">
    <source>
        <dbReference type="EnsemblPlants" id="ORUFI02G25150.2"/>
    </source>
</evidence>
<evidence type="ECO:0000256" key="1">
    <source>
        <dbReference type="ARBA" id="ARBA00004123"/>
    </source>
</evidence>
<dbReference type="SMART" id="SM00360">
    <property type="entry name" value="RRM"/>
    <property type="match status" value="1"/>
</dbReference>
<dbReference type="SUPFAM" id="SSF54928">
    <property type="entry name" value="RNA-binding domain, RBD"/>
    <property type="match status" value="1"/>
</dbReference>
<protein>
    <recommendedName>
        <fullName evidence="17">CCHC-type domain-containing protein</fullName>
    </recommendedName>
</protein>
<keyword evidence="12" id="KW-1133">Transmembrane helix</keyword>
<dbReference type="PROSITE" id="PS50158">
    <property type="entry name" value="ZF_CCHC"/>
    <property type="match status" value="1"/>
</dbReference>
<organism evidence="15 16">
    <name type="scientific">Oryza rufipogon</name>
    <name type="common">Brownbeard rice</name>
    <name type="synonym">Asian wild rice</name>
    <dbReference type="NCBI Taxonomy" id="4529"/>
    <lineage>
        <taxon>Eukaryota</taxon>
        <taxon>Viridiplantae</taxon>
        <taxon>Streptophyta</taxon>
        <taxon>Embryophyta</taxon>
        <taxon>Tracheophyta</taxon>
        <taxon>Spermatophyta</taxon>
        <taxon>Magnoliopsida</taxon>
        <taxon>Liliopsida</taxon>
        <taxon>Poales</taxon>
        <taxon>Poaceae</taxon>
        <taxon>BOP clade</taxon>
        <taxon>Oryzoideae</taxon>
        <taxon>Oryzeae</taxon>
        <taxon>Oryzinae</taxon>
        <taxon>Oryza</taxon>
    </lineage>
</organism>
<dbReference type="SUPFAM" id="SSF57756">
    <property type="entry name" value="Retrovirus zinc finger-like domains"/>
    <property type="match status" value="1"/>
</dbReference>
<dbReference type="PANTHER" id="PTHR37752:SF1">
    <property type="entry name" value="OS02G0610700 PROTEIN"/>
    <property type="match status" value="1"/>
</dbReference>
<dbReference type="Gramene" id="ORUFI02G25150.2">
    <property type="protein sequence ID" value="ORUFI02G25150.2"/>
    <property type="gene ID" value="ORUFI02G25150"/>
</dbReference>